<evidence type="ECO:0000313" key="2">
    <source>
        <dbReference type="Proteomes" id="UP000265515"/>
    </source>
</evidence>
<dbReference type="Gramene" id="GBG85696">
    <property type="protein sequence ID" value="GBG85696"/>
    <property type="gene ID" value="CBR_g40426"/>
</dbReference>
<evidence type="ECO:0000313" key="1">
    <source>
        <dbReference type="EMBL" id="GBG85696.1"/>
    </source>
</evidence>
<keyword evidence="2" id="KW-1185">Reference proteome</keyword>
<name>A0A388LTQ3_CHABU</name>
<organism evidence="1 2">
    <name type="scientific">Chara braunii</name>
    <name type="common">Braun's stonewort</name>
    <dbReference type="NCBI Taxonomy" id="69332"/>
    <lineage>
        <taxon>Eukaryota</taxon>
        <taxon>Viridiplantae</taxon>
        <taxon>Streptophyta</taxon>
        <taxon>Charophyceae</taxon>
        <taxon>Charales</taxon>
        <taxon>Characeae</taxon>
        <taxon>Chara</taxon>
    </lineage>
</organism>
<dbReference type="AlphaFoldDB" id="A0A388LTQ3"/>
<accession>A0A388LTQ3</accession>
<gene>
    <name evidence="1" type="ORF">CBR_g40426</name>
</gene>
<protein>
    <submittedName>
        <fullName evidence="1">Uncharacterized protein</fullName>
    </submittedName>
</protein>
<comment type="caution">
    <text evidence="1">The sequence shown here is derived from an EMBL/GenBank/DDBJ whole genome shotgun (WGS) entry which is preliminary data.</text>
</comment>
<dbReference type="Proteomes" id="UP000265515">
    <property type="component" value="Unassembled WGS sequence"/>
</dbReference>
<dbReference type="EMBL" id="BFEA01000530">
    <property type="protein sequence ID" value="GBG85696.1"/>
    <property type="molecule type" value="Genomic_DNA"/>
</dbReference>
<proteinExistence type="predicted"/>
<sequence length="71" mass="7494">MFMIGESHIRGGQLIGASGESHIRGGRLIGASGVCPCSEYRCPAMCSGCGLGVFVSYDFMLLWHGSKHCNG</sequence>
<reference evidence="1 2" key="1">
    <citation type="journal article" date="2018" name="Cell">
        <title>The Chara Genome: Secondary Complexity and Implications for Plant Terrestrialization.</title>
        <authorList>
            <person name="Nishiyama T."/>
            <person name="Sakayama H."/>
            <person name="Vries J.D."/>
            <person name="Buschmann H."/>
            <person name="Saint-Marcoux D."/>
            <person name="Ullrich K.K."/>
            <person name="Haas F.B."/>
            <person name="Vanderstraeten L."/>
            <person name="Becker D."/>
            <person name="Lang D."/>
            <person name="Vosolsobe S."/>
            <person name="Rombauts S."/>
            <person name="Wilhelmsson P.K.I."/>
            <person name="Janitza P."/>
            <person name="Kern R."/>
            <person name="Heyl A."/>
            <person name="Rumpler F."/>
            <person name="Villalobos L.I.A.C."/>
            <person name="Clay J.M."/>
            <person name="Skokan R."/>
            <person name="Toyoda A."/>
            <person name="Suzuki Y."/>
            <person name="Kagoshima H."/>
            <person name="Schijlen E."/>
            <person name="Tajeshwar N."/>
            <person name="Catarino B."/>
            <person name="Hetherington A.J."/>
            <person name="Saltykova A."/>
            <person name="Bonnot C."/>
            <person name="Breuninger H."/>
            <person name="Symeonidi A."/>
            <person name="Radhakrishnan G.V."/>
            <person name="Van Nieuwerburgh F."/>
            <person name="Deforce D."/>
            <person name="Chang C."/>
            <person name="Karol K.G."/>
            <person name="Hedrich R."/>
            <person name="Ulvskov P."/>
            <person name="Glockner G."/>
            <person name="Delwiche C.F."/>
            <person name="Petrasek J."/>
            <person name="Van de Peer Y."/>
            <person name="Friml J."/>
            <person name="Beilby M."/>
            <person name="Dolan L."/>
            <person name="Kohara Y."/>
            <person name="Sugano S."/>
            <person name="Fujiyama A."/>
            <person name="Delaux P.-M."/>
            <person name="Quint M."/>
            <person name="TheiBen G."/>
            <person name="Hagemann M."/>
            <person name="Harholt J."/>
            <person name="Dunand C."/>
            <person name="Zachgo S."/>
            <person name="Langdale J."/>
            <person name="Maumus F."/>
            <person name="Straeten D.V.D."/>
            <person name="Gould S.B."/>
            <person name="Rensing S.A."/>
        </authorList>
    </citation>
    <scope>NUCLEOTIDE SEQUENCE [LARGE SCALE GENOMIC DNA]</scope>
    <source>
        <strain evidence="1 2">S276</strain>
    </source>
</reference>